<protein>
    <submittedName>
        <fullName evidence="4">Domain of uncharacterized function (DUF336)</fullName>
    </submittedName>
    <submittedName>
        <fullName evidence="2">Heme-binding protein</fullName>
    </submittedName>
</protein>
<name>A0A4U9HSH0_9ENTR</name>
<evidence type="ECO:0000313" key="5">
    <source>
        <dbReference type="Proteomes" id="UP000222768"/>
    </source>
</evidence>
<dbReference type="InterPro" id="IPR038084">
    <property type="entry name" value="PduO/GlcC-like_sf"/>
</dbReference>
<evidence type="ECO:0000313" key="2">
    <source>
        <dbReference type="EMBL" id="MEC3935472.1"/>
    </source>
</evidence>
<dbReference type="GeneID" id="30332802"/>
<reference evidence="2 7" key="4">
    <citation type="submission" date="2024-01" db="EMBL/GenBank/DDBJ databases">
        <title>Comparative Genomics of Leclercia adecarboxylata Strains Isolated from Several Sources.</title>
        <authorList>
            <person name="Yescas-Zazueta V."/>
            <person name="Balbuena-Alonso M.G."/>
            <person name="Valencia D."/>
            <person name="Mendez-Pfeiffer P.A."/>
            <person name="Ballesteros-Monrreal M.G."/>
            <person name="Rocha-Gracia R.D.C."/>
            <person name="Barrios-Villa E."/>
        </authorList>
    </citation>
    <scope>NUCLEOTIDE SEQUENCE [LARGE SCALE GENOMIC DNA]</scope>
    <source>
        <strain evidence="2 7">33MEM</strain>
    </source>
</reference>
<evidence type="ECO:0000313" key="3">
    <source>
        <dbReference type="EMBL" id="PHH03909.1"/>
    </source>
</evidence>
<dbReference type="EMBL" id="PDLK01000002">
    <property type="protein sequence ID" value="PHH03909.1"/>
    <property type="molecule type" value="Genomic_DNA"/>
</dbReference>
<reference evidence="5" key="2">
    <citation type="submission" date="2017-09" db="EMBL/GenBank/DDBJ databases">
        <title>FDA dAtabase for Regulatory Grade micrObial Sequences (FDA-ARGOS): Supporting development and validation of Infectious Disease Dx tests.</title>
        <authorList>
            <person name="Minogue T."/>
            <person name="Wolcott M."/>
            <person name="Wasieloski L."/>
            <person name="Aguilar W."/>
            <person name="Moore D."/>
            <person name="Tallon L."/>
            <person name="Sadzewicz L."/>
            <person name="Ott S."/>
            <person name="Zhao X."/>
            <person name="Nagaraj S."/>
            <person name="Vavikolanu K."/>
            <person name="Aluvathingal J."/>
            <person name="Nadendla S."/>
            <person name="Sichtig H."/>
        </authorList>
    </citation>
    <scope>NUCLEOTIDE SEQUENCE [LARGE SCALE GENOMIC DNA]</scope>
    <source>
        <strain evidence="5">FDAARGOS_404</strain>
    </source>
</reference>
<dbReference type="KEGG" id="lax:APT61_12835"/>
<dbReference type="Gene3D" id="3.30.450.150">
    <property type="entry name" value="Haem-degrading domain"/>
    <property type="match status" value="1"/>
</dbReference>
<keyword evidence="1" id="KW-0732">Signal</keyword>
<organism evidence="4 6">
    <name type="scientific">Leclercia adecarboxylata</name>
    <dbReference type="NCBI Taxonomy" id="83655"/>
    <lineage>
        <taxon>Bacteria</taxon>
        <taxon>Pseudomonadati</taxon>
        <taxon>Pseudomonadota</taxon>
        <taxon>Gammaproteobacteria</taxon>
        <taxon>Enterobacterales</taxon>
        <taxon>Enterobacteriaceae</taxon>
        <taxon>Leclercia</taxon>
    </lineage>
</organism>
<evidence type="ECO:0000256" key="1">
    <source>
        <dbReference type="SAM" id="SignalP"/>
    </source>
</evidence>
<gene>
    <name evidence="3" type="ORF">CRX53_07950</name>
    <name evidence="4" type="ORF">NCTC13032_02950</name>
    <name evidence="2" type="ORF">VOF76_04740</name>
</gene>
<evidence type="ECO:0000313" key="4">
    <source>
        <dbReference type="EMBL" id="VTP67250.1"/>
    </source>
</evidence>
<evidence type="ECO:0000313" key="6">
    <source>
        <dbReference type="Proteomes" id="UP000310719"/>
    </source>
</evidence>
<dbReference type="Proteomes" id="UP000222768">
    <property type="component" value="Unassembled WGS sequence"/>
</dbReference>
<dbReference type="RefSeq" id="WP_032617779.1">
    <property type="nucleotide sequence ID" value="NZ_CBCYJT010000029.1"/>
</dbReference>
<reference evidence="4 6" key="3">
    <citation type="submission" date="2019-05" db="EMBL/GenBank/DDBJ databases">
        <authorList>
            <consortium name="Pathogen Informatics"/>
        </authorList>
    </citation>
    <scope>NUCLEOTIDE SEQUENCE [LARGE SCALE GENOMIC DNA]</scope>
    <source>
        <strain evidence="4 6">NCTC13032</strain>
    </source>
</reference>
<evidence type="ECO:0000313" key="7">
    <source>
        <dbReference type="Proteomes" id="UP001357437"/>
    </source>
</evidence>
<dbReference type="EMBL" id="LR590464">
    <property type="protein sequence ID" value="VTP67250.1"/>
    <property type="molecule type" value="Genomic_DNA"/>
</dbReference>
<dbReference type="PANTHER" id="PTHR34309:SF10">
    <property type="entry name" value="SLR1406 PROTEIN"/>
    <property type="match status" value="1"/>
</dbReference>
<sequence>MKKLMMAAACVAGMVSISAHAQSVTQKSLSLTQANALASAAIQACTAKNYQVSVTVVDRAGVVKAVQRTDNAGPHTLKASEMKAFTALSTKNASGKVMESAQSNAGAQNLRDIPGLLLLAGGLPVKEGEEVIGAIGIGGAPGGHLDEACAQQAIDGMNKS</sequence>
<dbReference type="InterPro" id="IPR052517">
    <property type="entry name" value="GlcG_carb_metab_protein"/>
</dbReference>
<dbReference type="EMBL" id="JAYMCU010000005">
    <property type="protein sequence ID" value="MEC3935472.1"/>
    <property type="molecule type" value="Genomic_DNA"/>
</dbReference>
<dbReference type="InterPro" id="IPR005624">
    <property type="entry name" value="PduO/GlcC-like"/>
</dbReference>
<dbReference type="SUPFAM" id="SSF143744">
    <property type="entry name" value="GlcG-like"/>
    <property type="match status" value="1"/>
</dbReference>
<dbReference type="Proteomes" id="UP001357437">
    <property type="component" value="Unassembled WGS sequence"/>
</dbReference>
<dbReference type="AlphaFoldDB" id="A0A4U9HSH0"/>
<accession>A0A4U9HSH0</accession>
<feature type="signal peptide" evidence="1">
    <location>
        <begin position="1"/>
        <end position="21"/>
    </location>
</feature>
<dbReference type="Pfam" id="PF03928">
    <property type="entry name" value="HbpS-like"/>
    <property type="match status" value="1"/>
</dbReference>
<feature type="chain" id="PRO_5044609857" evidence="1">
    <location>
        <begin position="22"/>
        <end position="160"/>
    </location>
</feature>
<dbReference type="PANTHER" id="PTHR34309">
    <property type="entry name" value="SLR1406 PROTEIN"/>
    <property type="match status" value="1"/>
</dbReference>
<reference evidence="3" key="1">
    <citation type="submission" date="2017-09" db="EMBL/GenBank/DDBJ databases">
        <title>FDA dAtabase for Regulatory Grade micrObial Sequences (FDA-ARGOS): Supporting development and validation of Infectious Disease Dx tests.</title>
        <authorList>
            <person name="Minogue T."/>
            <person name="Wolcott M."/>
            <person name="Wasieloski L."/>
            <person name="Aguilar W."/>
            <person name="Moore D."/>
            <person name="Tallon L.J."/>
            <person name="Sadzewicz L."/>
            <person name="Ott S."/>
            <person name="Zhao X."/>
            <person name="Nagaraj S."/>
            <person name="Vavikolanu K."/>
            <person name="Aluvathingal J."/>
            <person name="Nadendla S."/>
            <person name="Sichtig H."/>
        </authorList>
    </citation>
    <scope>NUCLEOTIDE SEQUENCE</scope>
    <source>
        <strain evidence="3">FDAARGOS_404</strain>
    </source>
</reference>
<keyword evidence="7" id="KW-1185">Reference proteome</keyword>
<dbReference type="STRING" id="83655.APT61_12835"/>
<proteinExistence type="predicted"/>
<dbReference type="Proteomes" id="UP000310719">
    <property type="component" value="Chromosome"/>
</dbReference>